<evidence type="ECO:0000313" key="7">
    <source>
        <dbReference type="Proteomes" id="UP000094426"/>
    </source>
</evidence>
<evidence type="ECO:0000256" key="2">
    <source>
        <dbReference type="ARBA" id="ARBA00022692"/>
    </source>
</evidence>
<dbReference type="Pfam" id="PF02361">
    <property type="entry name" value="CbiQ"/>
    <property type="match status" value="1"/>
</dbReference>
<dbReference type="CDD" id="cd16914">
    <property type="entry name" value="EcfT"/>
    <property type="match status" value="1"/>
</dbReference>
<keyword evidence="2 5" id="KW-0812">Transmembrane</keyword>
<dbReference type="AlphaFoldDB" id="A0A1E2SLN4"/>
<dbReference type="Proteomes" id="UP000094426">
    <property type="component" value="Unassembled WGS sequence"/>
</dbReference>
<keyword evidence="3 5" id="KW-1133">Transmembrane helix</keyword>
<comment type="subcellular location">
    <subcellularLocation>
        <location evidence="1">Membrane</location>
        <topology evidence="1">Multi-pass membrane protein</topology>
    </subcellularLocation>
</comment>
<evidence type="ECO:0000313" key="6">
    <source>
        <dbReference type="EMBL" id="ODA90631.1"/>
    </source>
</evidence>
<feature type="transmembrane region" description="Helical" evidence="5">
    <location>
        <begin position="101"/>
        <end position="121"/>
    </location>
</feature>
<gene>
    <name evidence="6" type="ORF">ATY41_09400</name>
</gene>
<evidence type="ECO:0000256" key="1">
    <source>
        <dbReference type="ARBA" id="ARBA00004141"/>
    </source>
</evidence>
<feature type="transmembrane region" description="Helical" evidence="5">
    <location>
        <begin position="141"/>
        <end position="159"/>
    </location>
</feature>
<dbReference type="EMBL" id="LNZG01000009">
    <property type="protein sequence ID" value="ODA90631.1"/>
    <property type="molecule type" value="Genomic_DNA"/>
</dbReference>
<dbReference type="InterPro" id="IPR003339">
    <property type="entry name" value="ABC/ECF_trnsptr_transmembrane"/>
</dbReference>
<accession>A0A1E2SLN4</accession>
<evidence type="ECO:0000256" key="5">
    <source>
        <dbReference type="SAM" id="Phobius"/>
    </source>
</evidence>
<evidence type="ECO:0000256" key="3">
    <source>
        <dbReference type="ARBA" id="ARBA00022989"/>
    </source>
</evidence>
<feature type="transmembrane region" description="Helical" evidence="5">
    <location>
        <begin position="67"/>
        <end position="89"/>
    </location>
</feature>
<reference evidence="6 7" key="1">
    <citation type="submission" date="2015-11" db="EMBL/GenBank/DDBJ databases">
        <authorList>
            <person name="Zhang Y."/>
            <person name="Guo Z."/>
        </authorList>
    </citation>
    <scope>NUCLEOTIDE SEQUENCE [LARGE SCALE GENOMIC DNA]</scope>
    <source>
        <strain evidence="7">gdw1</strain>
    </source>
</reference>
<keyword evidence="4 5" id="KW-0472">Membrane</keyword>
<evidence type="ECO:0000256" key="4">
    <source>
        <dbReference type="ARBA" id="ARBA00023136"/>
    </source>
</evidence>
<name>A0A1E2SLN4_LEIXY</name>
<dbReference type="RefSeq" id="WP_011186775.1">
    <property type="nucleotide sequence ID" value="NZ_LNZG01000009.1"/>
</dbReference>
<organism evidence="6 7">
    <name type="scientific">Leifsonia xyli subsp. xyli</name>
    <dbReference type="NCBI Taxonomy" id="59736"/>
    <lineage>
        <taxon>Bacteria</taxon>
        <taxon>Bacillati</taxon>
        <taxon>Actinomycetota</taxon>
        <taxon>Actinomycetes</taxon>
        <taxon>Micrococcales</taxon>
        <taxon>Microbacteriaceae</taxon>
        <taxon>Leifsonia</taxon>
    </lineage>
</organism>
<dbReference type="GO" id="GO:0005886">
    <property type="term" value="C:plasma membrane"/>
    <property type="evidence" value="ECO:0007669"/>
    <property type="project" value="UniProtKB-ARBA"/>
</dbReference>
<sequence>MLTLYRPGNGWLHRMPAGPKTLLILTLVLAVSVLPSLWAAGAVAAGASVLSYAAAELGDGTLGMRELARQILAVRWLIAITLAGQLVFLGPEPAVANTARVTAAIALAGLLVLTTRATDLLDAVERGLRPLARVRLDPERAALLLTVTFGTIPMLARLAGDVRDAQRARGVRGGPGAFLVPYTIVVLKHADELGDALAARGVR</sequence>
<proteinExistence type="predicted"/>
<dbReference type="OrthoDB" id="509049at2"/>
<comment type="caution">
    <text evidence="6">The sequence shown here is derived from an EMBL/GenBank/DDBJ whole genome shotgun (WGS) entry which is preliminary data.</text>
</comment>
<dbReference type="OMA" id="VIVVWHA"/>
<protein>
    <submittedName>
        <fullName evidence="6">Cobalt ABC transporter permease</fullName>
    </submittedName>
</protein>